<dbReference type="OrthoDB" id="289761at2759"/>
<reference evidence="9" key="1">
    <citation type="journal article" date="2006" name="PLoS Biol.">
        <title>Macronuclear genome sequence of the ciliate Tetrahymena thermophila, a model eukaryote.</title>
        <authorList>
            <person name="Eisen J.A."/>
            <person name="Coyne R.S."/>
            <person name="Wu M."/>
            <person name="Wu D."/>
            <person name="Thiagarajan M."/>
            <person name="Wortman J.R."/>
            <person name="Badger J.H."/>
            <person name="Ren Q."/>
            <person name="Amedeo P."/>
            <person name="Jones K.M."/>
            <person name="Tallon L.J."/>
            <person name="Delcher A.L."/>
            <person name="Salzberg S.L."/>
            <person name="Silva J.C."/>
            <person name="Haas B.J."/>
            <person name="Majoros W.H."/>
            <person name="Farzad M."/>
            <person name="Carlton J.M."/>
            <person name="Smith R.K. Jr."/>
            <person name="Garg J."/>
            <person name="Pearlman R.E."/>
            <person name="Karrer K.M."/>
            <person name="Sun L."/>
            <person name="Manning G."/>
            <person name="Elde N.C."/>
            <person name="Turkewitz A.P."/>
            <person name="Asai D.J."/>
            <person name="Wilkes D.E."/>
            <person name="Wang Y."/>
            <person name="Cai H."/>
            <person name="Collins K."/>
            <person name="Stewart B.A."/>
            <person name="Lee S.R."/>
            <person name="Wilamowska K."/>
            <person name="Weinberg Z."/>
            <person name="Ruzzo W.L."/>
            <person name="Wloga D."/>
            <person name="Gaertig J."/>
            <person name="Frankel J."/>
            <person name="Tsao C.-C."/>
            <person name="Gorovsky M.A."/>
            <person name="Keeling P.J."/>
            <person name="Waller R.F."/>
            <person name="Patron N.J."/>
            <person name="Cherry J.M."/>
            <person name="Stover N.A."/>
            <person name="Krieger C.J."/>
            <person name="del Toro C."/>
            <person name="Ryder H.F."/>
            <person name="Williamson S.C."/>
            <person name="Barbeau R.A."/>
            <person name="Hamilton E.P."/>
            <person name="Orias E."/>
        </authorList>
    </citation>
    <scope>NUCLEOTIDE SEQUENCE [LARGE SCALE GENOMIC DNA]</scope>
    <source>
        <strain evidence="9">SB210</strain>
    </source>
</reference>
<comment type="similarity">
    <text evidence="3">Belongs to the exportin family.</text>
</comment>
<dbReference type="GO" id="GO:0005049">
    <property type="term" value="F:nuclear export signal receptor activity"/>
    <property type="evidence" value="ECO:0007669"/>
    <property type="project" value="InterPro"/>
</dbReference>
<dbReference type="InterPro" id="IPR044189">
    <property type="entry name" value="XPO4/7-like"/>
</dbReference>
<dbReference type="GeneID" id="7839573"/>
<dbReference type="GO" id="GO:0005643">
    <property type="term" value="C:nuclear pore"/>
    <property type="evidence" value="ECO:0007669"/>
    <property type="project" value="TreeGrafter"/>
</dbReference>
<protein>
    <submittedName>
        <fullName evidence="8">Uncharacterized protein</fullName>
    </submittedName>
</protein>
<comment type="subcellular location">
    <subcellularLocation>
        <location evidence="2">Cytoplasm</location>
    </subcellularLocation>
    <subcellularLocation>
        <location evidence="1">Nucleus</location>
    </subcellularLocation>
</comment>
<evidence type="ECO:0000313" key="8">
    <source>
        <dbReference type="EMBL" id="EAR98445.2"/>
    </source>
</evidence>
<keyword evidence="7" id="KW-0539">Nucleus</keyword>
<dbReference type="PANTHER" id="PTHR12596:SF2">
    <property type="entry name" value="EXPORTIN-7 ISOFORM X1"/>
    <property type="match status" value="1"/>
</dbReference>
<evidence type="ECO:0000256" key="6">
    <source>
        <dbReference type="ARBA" id="ARBA00022927"/>
    </source>
</evidence>
<organism evidence="8 9">
    <name type="scientific">Tetrahymena thermophila (strain SB210)</name>
    <dbReference type="NCBI Taxonomy" id="312017"/>
    <lineage>
        <taxon>Eukaryota</taxon>
        <taxon>Sar</taxon>
        <taxon>Alveolata</taxon>
        <taxon>Ciliophora</taxon>
        <taxon>Intramacronucleata</taxon>
        <taxon>Oligohymenophorea</taxon>
        <taxon>Hymenostomatida</taxon>
        <taxon>Tetrahymenina</taxon>
        <taxon>Tetrahymenidae</taxon>
        <taxon>Tetrahymena</taxon>
    </lineage>
</organism>
<evidence type="ECO:0000256" key="5">
    <source>
        <dbReference type="ARBA" id="ARBA00022490"/>
    </source>
</evidence>
<dbReference type="eggNOG" id="KOG1410">
    <property type="taxonomic scope" value="Eukaryota"/>
</dbReference>
<name>I7MF42_TETTS</name>
<keyword evidence="4" id="KW-0813">Transport</keyword>
<evidence type="ECO:0000256" key="2">
    <source>
        <dbReference type="ARBA" id="ARBA00004496"/>
    </source>
</evidence>
<evidence type="ECO:0000256" key="4">
    <source>
        <dbReference type="ARBA" id="ARBA00022448"/>
    </source>
</evidence>
<sequence>MDYQMIMQGAAINEQSLLQFEQLCQTTINHADKDNLKVNEYLMNFLCNWNNWPQIQYFMQNVKNEITLFVIIEQYAKIFMNSTKFENKPMEIIIEQDKVLTGQAQIAQSLMNFFVEFFISRLDKLSNLIQRSFYHSISHLVRQNWFNMDQPAIQIIKPIIDNFFNNDIKLTKVGLKLLDEIVQSIITYSYYTSYLEYRKTMINFQRSTLHKILEVSVKELRKAFIEGYLNSPVNTEAIQLMFRCMSYNFSLSFFEIEVDPEPRDLTIIAFPDKFEFLFADLDFISMLILNMFMTFKNGNSELAMIMLKTVGKIISTRQSVFLSLEVKQKFREIIFEGITTLLNMRYQERMESEYYQEVLELNFRMISNFNVSTLFAHQQLFCDWIKSLIEFQKMLIQTERLQVKDDNILIKNIELWNKITMDLQMYGSYEAQDYITDTNFNNLYINFMSNEPSTLLNYKRRLEDPVNREQTTRLKIEQKDVDQIKRIAIEFFYQIFETTFKSHHVIPKDVSFKSHKSFKKQFIRFFEPYYDLFWWSQGNCIKALSVYFDEILQNYIGSVKNGQPVPEIVSEKLILALNLISNIVLNINQVESNPYLFEESQEELFAIEGQLLSYVWKLIEYSVQFNHPTFDRNLKMVELSYLVFIEQYLSITIDELEIPQDNPKSITCSRRFYRKMIKEFGIDADYNKILHISLVKLFSNTKHFDADILDYSLYLARFFFMRLKKNFSREKFKNFQCLEIVTQFIQQIDFTSLSSATFSKNRTKIYEIVALIWIDDFYDNYLQASENVYKQVKQTLVNGINRESLMKYLRDLIGLNNCIEIAKIFRFYFKHIYGDLAMIFQNMQQFFHDNEVMKVVLDFGNSLTFNKAQRLNHESNSPIGYQIFQLFSTFLSQYSRYLLSKLQVQNRKVLNIEEYSKLIYKIFKILNDFLKGNYVNLSTFPMFGDSSIKDYLHSFLDLTYVVNVDFQQYPKYQESMIENLHVLTDMAIEVLFANLEINYVSKLLEVCLMQTNIFCDLQAKTNEQQFALQLPQVTRLQDVVLNIIKYIVEEIQINCFSTPIIEQNIRNFLMSSNEIIQSLLNMFVDLILTNIKNPRLTNSASKLLFYLYLIDTKYVELLGQHIITKLCQSIVEGQSVQQQYFTIYEGVERKLEANNEEKFVTNFKNILGNIKKQFNN</sequence>
<keyword evidence="6" id="KW-0653">Protein transport</keyword>
<dbReference type="RefSeq" id="XP_001018690.2">
    <property type="nucleotide sequence ID" value="XM_001018690.3"/>
</dbReference>
<dbReference type="InParanoid" id="I7MF42"/>
<keyword evidence="5" id="KW-0963">Cytoplasm</keyword>
<evidence type="ECO:0000256" key="3">
    <source>
        <dbReference type="ARBA" id="ARBA00009466"/>
    </source>
</evidence>
<gene>
    <name evidence="8" type="ORF">TTHERM_00290730</name>
</gene>
<dbReference type="GO" id="GO:0006611">
    <property type="term" value="P:protein export from nucleus"/>
    <property type="evidence" value="ECO:0007669"/>
    <property type="project" value="TreeGrafter"/>
</dbReference>
<keyword evidence="9" id="KW-1185">Reference proteome</keyword>
<proteinExistence type="inferred from homology"/>
<dbReference type="Proteomes" id="UP000009168">
    <property type="component" value="Unassembled WGS sequence"/>
</dbReference>
<dbReference type="PANTHER" id="PTHR12596">
    <property type="entry name" value="EXPORTIN 4,7-RELATED"/>
    <property type="match status" value="1"/>
</dbReference>
<dbReference type="AlphaFoldDB" id="I7MF42"/>
<evidence type="ECO:0000313" key="9">
    <source>
        <dbReference type="Proteomes" id="UP000009168"/>
    </source>
</evidence>
<evidence type="ECO:0000256" key="7">
    <source>
        <dbReference type="ARBA" id="ARBA00023242"/>
    </source>
</evidence>
<accession>I7MF42</accession>
<dbReference type="KEGG" id="tet:TTHERM_00290730"/>
<dbReference type="GO" id="GO:0005737">
    <property type="term" value="C:cytoplasm"/>
    <property type="evidence" value="ECO:0007669"/>
    <property type="project" value="UniProtKB-SubCell"/>
</dbReference>
<evidence type="ECO:0000256" key="1">
    <source>
        <dbReference type="ARBA" id="ARBA00004123"/>
    </source>
</evidence>
<dbReference type="EMBL" id="GG662651">
    <property type="protein sequence ID" value="EAR98445.2"/>
    <property type="molecule type" value="Genomic_DNA"/>
</dbReference>